<dbReference type="EC" id="3.2.1.8" evidence="7"/>
<name>A0A428PKG1_9HYPO</name>
<evidence type="ECO:0000313" key="12">
    <source>
        <dbReference type="Proteomes" id="UP000288168"/>
    </source>
</evidence>
<dbReference type="GO" id="GO:0031176">
    <property type="term" value="F:endo-1,4-beta-xylanase activity"/>
    <property type="evidence" value="ECO:0007669"/>
    <property type="project" value="UniProtKB-EC"/>
</dbReference>
<feature type="compositionally biased region" description="Polar residues" evidence="8">
    <location>
        <begin position="556"/>
        <end position="568"/>
    </location>
</feature>
<evidence type="ECO:0000256" key="7">
    <source>
        <dbReference type="RuleBase" id="RU361174"/>
    </source>
</evidence>
<evidence type="ECO:0000256" key="9">
    <source>
        <dbReference type="SAM" id="SignalP"/>
    </source>
</evidence>
<feature type="region of interest" description="Disordered" evidence="8">
    <location>
        <begin position="541"/>
        <end position="629"/>
    </location>
</feature>
<reference evidence="11 12" key="1">
    <citation type="submission" date="2017-06" db="EMBL/GenBank/DDBJ databases">
        <title>Comparative genomic analysis of Ambrosia Fusariam Clade fungi.</title>
        <authorList>
            <person name="Stajich J.E."/>
            <person name="Carrillo J."/>
            <person name="Kijimoto T."/>
            <person name="Eskalen A."/>
            <person name="O'Donnell K."/>
            <person name="Kasson M."/>
        </authorList>
    </citation>
    <scope>NUCLEOTIDE SEQUENCE [LARGE SCALE GENOMIC DNA]</scope>
    <source>
        <strain evidence="11 12">NRRL62584</strain>
    </source>
</reference>
<keyword evidence="4 7" id="KW-0119">Carbohydrate metabolism</keyword>
<gene>
    <name evidence="11" type="ORF">CEP54_010351</name>
</gene>
<keyword evidence="12" id="KW-1185">Reference proteome</keyword>
<comment type="similarity">
    <text evidence="1 7">Belongs to the glycosyl hydrolase 10 (cellulase F) family.</text>
</comment>
<evidence type="ECO:0000256" key="4">
    <source>
        <dbReference type="ARBA" id="ARBA00023277"/>
    </source>
</evidence>
<dbReference type="CDD" id="cd21175">
    <property type="entry name" value="LPMO_AA9"/>
    <property type="match status" value="1"/>
</dbReference>
<dbReference type="InterPro" id="IPR005103">
    <property type="entry name" value="AA9_LPMO"/>
</dbReference>
<feature type="compositionally biased region" description="Basic residues" evidence="8">
    <location>
        <begin position="620"/>
        <end position="629"/>
    </location>
</feature>
<accession>A0A428PKG1</accession>
<protein>
    <recommendedName>
        <fullName evidence="7">Beta-xylanase</fullName>
        <ecNumber evidence="7">3.2.1.8</ecNumber>
    </recommendedName>
</protein>
<dbReference type="Gene3D" id="3.20.20.80">
    <property type="entry name" value="Glycosidases"/>
    <property type="match status" value="1"/>
</dbReference>
<feature type="compositionally biased region" description="Low complexity" evidence="8">
    <location>
        <begin position="600"/>
        <end position="614"/>
    </location>
</feature>
<dbReference type="OrthoDB" id="3055998at2759"/>
<evidence type="ECO:0000259" key="10">
    <source>
        <dbReference type="PROSITE" id="PS51760"/>
    </source>
</evidence>
<dbReference type="EMBL" id="NKCI01000122">
    <property type="protein sequence ID" value="RSL53507.1"/>
    <property type="molecule type" value="Genomic_DNA"/>
</dbReference>
<feature type="signal peptide" evidence="9">
    <location>
        <begin position="1"/>
        <end position="15"/>
    </location>
</feature>
<dbReference type="PRINTS" id="PR00134">
    <property type="entry name" value="GLHYDRLASE10"/>
</dbReference>
<dbReference type="Gene3D" id="2.70.50.70">
    <property type="match status" value="1"/>
</dbReference>
<evidence type="ECO:0000256" key="2">
    <source>
        <dbReference type="ARBA" id="ARBA00022729"/>
    </source>
</evidence>
<keyword evidence="3 7" id="KW-0378">Hydrolase</keyword>
<evidence type="ECO:0000313" key="11">
    <source>
        <dbReference type="EMBL" id="RSL53507.1"/>
    </source>
</evidence>
<dbReference type="AlphaFoldDB" id="A0A428PKG1"/>
<evidence type="ECO:0000256" key="1">
    <source>
        <dbReference type="ARBA" id="ARBA00007495"/>
    </source>
</evidence>
<dbReference type="STRING" id="1325734.A0A428PKG1"/>
<dbReference type="SMART" id="SM00633">
    <property type="entry name" value="Glyco_10"/>
    <property type="match status" value="1"/>
</dbReference>
<evidence type="ECO:0000256" key="6">
    <source>
        <dbReference type="ARBA" id="ARBA00023326"/>
    </source>
</evidence>
<dbReference type="GO" id="GO:0000272">
    <property type="term" value="P:polysaccharide catabolic process"/>
    <property type="evidence" value="ECO:0007669"/>
    <property type="project" value="UniProtKB-KW"/>
</dbReference>
<dbReference type="PANTHER" id="PTHR31490:SF76">
    <property type="entry name" value="ENDO-1,4-BETA-XYLANASE C"/>
    <property type="match status" value="1"/>
</dbReference>
<sequence>MKLSSFLFAASLVTAAPTNVEPRQAQTSINKLIISKGKKYYGTITDPNLLTNQKNNDVIKGNFGQVTAENSMKWDATEPQRGQFNFAGADQVVNFAQQNGLKVRGHTLLWHSQLPQWVKNINDRNTLTQVIENHIKTVAGRYKGKIYAWDVVNEIFEWDGRLRDSVFSRVLGEDFVGIAFRAARAADPNAKLYINDYSLDSANAAKVTTGMVAHVKKWIAAGIPIDGIGSQAHLDPGAASGVQGALQALANSGVSEVAITELDIASAPASDYATVTKACLNVPKCVGITVWGVRDQDSWRTGKNPLLFDNNYSPKPAYNAIVQALTGLDQVYGHYTFDQLVVNDALEGTANTYIRKHQNSYMPTKFKNVPDGSITPLDAEFSCNKGAVPAAQVFKVKAGDKVGLKMAPVDNAATSGGSGDWYKIHQTLTCKAGNAESLRTDAWCTWKEDQVWFNVPSSIPNGQYLVRGEHIGLHGAHNGEAEFYYACARIEVAGNSATSMPGQSVKIPGVYKESDEAVNFSLWGSSTSYPVAPGPDVIPGGTIRGTADGAIGDVTETVSGGDSNSGSAPDTPAPTSALDDTTAPATTSAGLAPVATGFDAGSASASPSTGASRGCSSGFHARRMRSLKA</sequence>
<dbReference type="InterPro" id="IPR017853">
    <property type="entry name" value="GH"/>
</dbReference>
<organism evidence="11 12">
    <name type="scientific">Fusarium duplospermum</name>
    <dbReference type="NCBI Taxonomy" id="1325734"/>
    <lineage>
        <taxon>Eukaryota</taxon>
        <taxon>Fungi</taxon>
        <taxon>Dikarya</taxon>
        <taxon>Ascomycota</taxon>
        <taxon>Pezizomycotina</taxon>
        <taxon>Sordariomycetes</taxon>
        <taxon>Hypocreomycetidae</taxon>
        <taxon>Hypocreales</taxon>
        <taxon>Nectriaceae</taxon>
        <taxon>Fusarium</taxon>
        <taxon>Fusarium solani species complex</taxon>
    </lineage>
</organism>
<feature type="chain" id="PRO_5019213597" description="Beta-xylanase" evidence="9">
    <location>
        <begin position="16"/>
        <end position="629"/>
    </location>
</feature>
<feature type="domain" description="GH10" evidence="10">
    <location>
        <begin position="43"/>
        <end position="324"/>
    </location>
</feature>
<dbReference type="PROSITE" id="PS51760">
    <property type="entry name" value="GH10_2"/>
    <property type="match status" value="1"/>
</dbReference>
<dbReference type="InterPro" id="IPR001000">
    <property type="entry name" value="GH10_dom"/>
</dbReference>
<dbReference type="PANTHER" id="PTHR31490">
    <property type="entry name" value="GLYCOSYL HYDROLASE"/>
    <property type="match status" value="1"/>
</dbReference>
<dbReference type="InterPro" id="IPR044846">
    <property type="entry name" value="GH10"/>
</dbReference>
<keyword evidence="5 7" id="KW-0326">Glycosidase</keyword>
<dbReference type="Pfam" id="PF00331">
    <property type="entry name" value="Glyco_hydro_10"/>
    <property type="match status" value="1"/>
</dbReference>
<evidence type="ECO:0000256" key="5">
    <source>
        <dbReference type="ARBA" id="ARBA00023295"/>
    </source>
</evidence>
<evidence type="ECO:0000256" key="8">
    <source>
        <dbReference type="SAM" id="MobiDB-lite"/>
    </source>
</evidence>
<comment type="catalytic activity">
    <reaction evidence="7">
        <text>Endohydrolysis of (1-&gt;4)-beta-D-xylosidic linkages in xylans.</text>
        <dbReference type="EC" id="3.2.1.8"/>
    </reaction>
</comment>
<evidence type="ECO:0000256" key="3">
    <source>
        <dbReference type="ARBA" id="ARBA00022801"/>
    </source>
</evidence>
<dbReference type="SUPFAM" id="SSF51445">
    <property type="entry name" value="(Trans)glycosidases"/>
    <property type="match status" value="1"/>
</dbReference>
<keyword evidence="6 7" id="KW-0624">Polysaccharide degradation</keyword>
<dbReference type="Pfam" id="PF03443">
    <property type="entry name" value="AA9"/>
    <property type="match status" value="1"/>
</dbReference>
<comment type="caution">
    <text evidence="11">The sequence shown here is derived from an EMBL/GenBank/DDBJ whole genome shotgun (WGS) entry which is preliminary data.</text>
</comment>
<dbReference type="Proteomes" id="UP000288168">
    <property type="component" value="Unassembled WGS sequence"/>
</dbReference>
<proteinExistence type="inferred from homology"/>
<keyword evidence="2 9" id="KW-0732">Signal</keyword>